<dbReference type="InterPro" id="IPR011042">
    <property type="entry name" value="6-blade_b-propeller_TolB-like"/>
</dbReference>
<evidence type="ECO:0000256" key="1">
    <source>
        <dbReference type="ARBA" id="ARBA00009820"/>
    </source>
</evidence>
<dbReference type="SUPFAM" id="SSF82171">
    <property type="entry name" value="DPP6 N-terminal domain-like"/>
    <property type="match status" value="2"/>
</dbReference>
<proteinExistence type="inferred from homology"/>
<organism evidence="2 3">
    <name type="scientific">Christiangramia aestuarii</name>
    <dbReference type="NCBI Taxonomy" id="1028746"/>
    <lineage>
        <taxon>Bacteria</taxon>
        <taxon>Pseudomonadati</taxon>
        <taxon>Bacteroidota</taxon>
        <taxon>Flavobacteriia</taxon>
        <taxon>Flavobacteriales</taxon>
        <taxon>Flavobacteriaceae</taxon>
        <taxon>Christiangramia</taxon>
    </lineage>
</organism>
<protein>
    <submittedName>
        <fullName evidence="2">Uncharacterized protein</fullName>
    </submittedName>
</protein>
<dbReference type="PANTHER" id="PTHR36842">
    <property type="entry name" value="PROTEIN TOLB HOMOLOG"/>
    <property type="match status" value="1"/>
</dbReference>
<dbReference type="RefSeq" id="WP_156272843.1">
    <property type="nucleotide sequence ID" value="NZ_BAABGI010000005.1"/>
</dbReference>
<comment type="similarity">
    <text evidence="1">Belongs to the TolB family.</text>
</comment>
<accession>A0A7M3SWK5</accession>
<gene>
    <name evidence="2" type="ORF">FLP08_00225</name>
</gene>
<dbReference type="Pfam" id="PF07676">
    <property type="entry name" value="PD40"/>
    <property type="match status" value="2"/>
</dbReference>
<dbReference type="PANTHER" id="PTHR36842:SF1">
    <property type="entry name" value="PROTEIN TOLB"/>
    <property type="match status" value="1"/>
</dbReference>
<dbReference type="EMBL" id="VJVW01000001">
    <property type="protein sequence ID" value="MUP40986.1"/>
    <property type="molecule type" value="Genomic_DNA"/>
</dbReference>
<comment type="caution">
    <text evidence="2">The sequence shown here is derived from an EMBL/GenBank/DDBJ whole genome shotgun (WGS) entry which is preliminary data.</text>
</comment>
<sequence length="282" mass="32481">MRKFILISIALFLLNQQSQERLLFSSSRNGNSDIFMMNGDGSELDQLTKSEFEEWSPVWITEDQISFLRQKDEISRIRLKISTGEEWEIPQPKNCSLDDKNVLYSPTSNLQLYSCQKDISLYDPEKDETTNLTEELEGTSRYQSWNYDGKKLIFTNNARGNNDVYQLNLETKSLSLLTNFDSNDERGEISPDGRLLVFSSDKFEAKNQDILIMDLHSGKLTNITNSAATELIARFSADGNNIYFGSNMDGNWEIYSYNLKTKRTSRLTQDNAFDGDPRIFKK</sequence>
<evidence type="ECO:0000313" key="2">
    <source>
        <dbReference type="EMBL" id="MUP40986.1"/>
    </source>
</evidence>
<evidence type="ECO:0000313" key="3">
    <source>
        <dbReference type="Proteomes" id="UP000460416"/>
    </source>
</evidence>
<dbReference type="Proteomes" id="UP000460416">
    <property type="component" value="Unassembled WGS sequence"/>
</dbReference>
<reference evidence="2 3" key="1">
    <citation type="submission" date="2019-07" db="EMBL/GenBank/DDBJ databases">
        <title>Gramella aestuarii sp. nov., isolated from a tidal flat, and emended description of Gramella echinicola.</title>
        <authorList>
            <person name="Liu L."/>
        </authorList>
    </citation>
    <scope>NUCLEOTIDE SEQUENCE [LARGE SCALE GENOMIC DNA]</scope>
    <source>
        <strain evidence="2 3">BS12</strain>
    </source>
</reference>
<name>A0A7M3SWK5_9FLAO</name>
<dbReference type="OrthoDB" id="9815657at2"/>
<dbReference type="AlphaFoldDB" id="A0A7M3SWK5"/>
<keyword evidence="3" id="KW-1185">Reference proteome</keyword>
<dbReference type="Gene3D" id="2.120.10.30">
    <property type="entry name" value="TolB, C-terminal domain"/>
    <property type="match status" value="2"/>
</dbReference>
<dbReference type="InterPro" id="IPR011659">
    <property type="entry name" value="WD40"/>
</dbReference>